<dbReference type="KEGG" id="ftj:FTUN_4303"/>
<reference evidence="3" key="1">
    <citation type="submission" date="2020-05" db="EMBL/GenBank/DDBJ databases">
        <title>Frigoriglobus tundricola gen. nov., sp. nov., a psychrotolerant cellulolytic planctomycete of the family Gemmataceae with two divergent copies of 16S rRNA gene.</title>
        <authorList>
            <person name="Kulichevskaya I.S."/>
            <person name="Ivanova A.A."/>
            <person name="Naumoff D.G."/>
            <person name="Beletsky A.V."/>
            <person name="Rijpstra W.I.C."/>
            <person name="Sinninghe Damste J.S."/>
            <person name="Mardanov A.V."/>
            <person name="Ravin N.V."/>
            <person name="Dedysh S.N."/>
        </authorList>
    </citation>
    <scope>NUCLEOTIDE SEQUENCE [LARGE SCALE GENOMIC DNA]</scope>
    <source>
        <strain evidence="3">PL17</strain>
    </source>
</reference>
<dbReference type="InterPro" id="IPR010298">
    <property type="entry name" value="YacP-like"/>
</dbReference>
<name>A0A6M5YTH6_9BACT</name>
<accession>A0A6M5YTH6</accession>
<dbReference type="PANTHER" id="PTHR34547:SF1">
    <property type="entry name" value="YACP-LIKE NYN DOMAIN PROTEIN"/>
    <property type="match status" value="1"/>
</dbReference>
<evidence type="ECO:0008006" key="4">
    <source>
        <dbReference type="Google" id="ProtNLM"/>
    </source>
</evidence>
<evidence type="ECO:0000256" key="1">
    <source>
        <dbReference type="SAM" id="MobiDB-lite"/>
    </source>
</evidence>
<sequence length="168" mass="18649">MTFLIDGYNLMYAAGLASRGMPAPQFDRARSRFLDWLADGAKGRAAVLRVVFDALLAPSPSLEALHRGVRVRFAFRQTADDLIEQLVAVEQKPAAVTVVSNDGRVREAGRRAECLLATCEEFIDWLIHPENHPEPGAPRAPEDKPVPAVSDEDMNEWLNAFNTPKPKR</sequence>
<organism evidence="2 3">
    <name type="scientific">Frigoriglobus tundricola</name>
    <dbReference type="NCBI Taxonomy" id="2774151"/>
    <lineage>
        <taxon>Bacteria</taxon>
        <taxon>Pseudomonadati</taxon>
        <taxon>Planctomycetota</taxon>
        <taxon>Planctomycetia</taxon>
        <taxon>Gemmatales</taxon>
        <taxon>Gemmataceae</taxon>
        <taxon>Frigoriglobus</taxon>
    </lineage>
</organism>
<dbReference type="PANTHER" id="PTHR34547">
    <property type="entry name" value="YACP-LIKE NYN DOMAIN PROTEIN"/>
    <property type="match status" value="1"/>
</dbReference>
<proteinExistence type="predicted"/>
<dbReference type="EMBL" id="CP053452">
    <property type="protein sequence ID" value="QJW96744.1"/>
    <property type="molecule type" value="Genomic_DNA"/>
</dbReference>
<dbReference type="RefSeq" id="WP_171472268.1">
    <property type="nucleotide sequence ID" value="NZ_CP053452.2"/>
</dbReference>
<keyword evidence="3" id="KW-1185">Reference proteome</keyword>
<dbReference type="AlphaFoldDB" id="A0A6M5YTH6"/>
<gene>
    <name evidence="2" type="ORF">FTUN_4303</name>
</gene>
<feature type="region of interest" description="Disordered" evidence="1">
    <location>
        <begin position="130"/>
        <end position="168"/>
    </location>
</feature>
<evidence type="ECO:0000313" key="2">
    <source>
        <dbReference type="EMBL" id="QJW96744.1"/>
    </source>
</evidence>
<evidence type="ECO:0000313" key="3">
    <source>
        <dbReference type="Proteomes" id="UP000503447"/>
    </source>
</evidence>
<dbReference type="Proteomes" id="UP000503447">
    <property type="component" value="Chromosome"/>
</dbReference>
<protein>
    <recommendedName>
        <fullName evidence="4">YacP-like NYN domain protein</fullName>
    </recommendedName>
</protein>
<dbReference type="Pfam" id="PF05991">
    <property type="entry name" value="NYN_YacP"/>
    <property type="match status" value="1"/>
</dbReference>